<dbReference type="EMBL" id="SCWB01000001">
    <property type="protein sequence ID" value="TDM13189.1"/>
    <property type="molecule type" value="Genomic_DNA"/>
</dbReference>
<reference evidence="1 2" key="1">
    <citation type="submission" date="2019-01" db="EMBL/GenBank/DDBJ databases">
        <title>Draft genome sequences of the type strains of six Macrococcus species.</title>
        <authorList>
            <person name="Mazhar S."/>
            <person name="Altermann E."/>
            <person name="Hill C."/>
            <person name="Mcauliffe O."/>
        </authorList>
    </citation>
    <scope>NUCLEOTIDE SEQUENCE [LARGE SCALE GENOMIC DNA]</scope>
    <source>
        <strain evidence="1 2">CCM4815</strain>
    </source>
</reference>
<dbReference type="RefSeq" id="WP_133442792.1">
    <property type="nucleotide sequence ID" value="NZ_SCWB01000001.1"/>
</dbReference>
<name>A0A4R6BXE4_9STAP</name>
<proteinExistence type="predicted"/>
<evidence type="ECO:0000313" key="1">
    <source>
        <dbReference type="EMBL" id="TDM13189.1"/>
    </source>
</evidence>
<dbReference type="InterPro" id="IPR023203">
    <property type="entry name" value="TTHA0068_sf"/>
</dbReference>
<dbReference type="SUPFAM" id="SSF140663">
    <property type="entry name" value="TTHA0068-like"/>
    <property type="match status" value="1"/>
</dbReference>
<dbReference type="Gene3D" id="1.10.3450.10">
    <property type="entry name" value="TTHA0068-like"/>
    <property type="match status" value="1"/>
</dbReference>
<dbReference type="OrthoDB" id="165483at2"/>
<dbReference type="PANTHER" id="PTHR34796:SF1">
    <property type="entry name" value="EXPRESSED PROTEIN"/>
    <property type="match status" value="1"/>
</dbReference>
<dbReference type="PANTHER" id="PTHR34796">
    <property type="entry name" value="EXPRESSED PROTEIN"/>
    <property type="match status" value="1"/>
</dbReference>
<sequence length="173" mass="20309">MNAFMIDYYYQFLHERHYFECHELLEEVWKAKNNFSKQDIEVAFIMLATSQYHYRRGNVKGAATCLTKAINGFKNHRSLLNSYGVNASIIDLLEKSARNIVNPYVPLQLPLTTECLETMMIHHPDFDPYQPVNSDYIDFHRTRDRSSIIAERAARLMRNKYPVKNPPADCEDE</sequence>
<accession>A0A4R6BXE4</accession>
<comment type="caution">
    <text evidence="1">The sequence shown here is derived from an EMBL/GenBank/DDBJ whole genome shotgun (WGS) entry which is preliminary data.</text>
</comment>
<dbReference type="Pfam" id="PF03745">
    <property type="entry name" value="DUF309"/>
    <property type="match status" value="1"/>
</dbReference>
<organism evidence="1 2">
    <name type="scientific">Macrococcus lamae</name>
    <dbReference type="NCBI Taxonomy" id="198484"/>
    <lineage>
        <taxon>Bacteria</taxon>
        <taxon>Bacillati</taxon>
        <taxon>Bacillota</taxon>
        <taxon>Bacilli</taxon>
        <taxon>Bacillales</taxon>
        <taxon>Staphylococcaceae</taxon>
        <taxon>Macrococcus</taxon>
    </lineage>
</organism>
<gene>
    <name evidence="1" type="ORF">ERX29_00890</name>
</gene>
<keyword evidence="2" id="KW-1185">Reference proteome</keyword>
<dbReference type="AlphaFoldDB" id="A0A4R6BXE4"/>
<dbReference type="Proteomes" id="UP000294802">
    <property type="component" value="Unassembled WGS sequence"/>
</dbReference>
<evidence type="ECO:0000313" key="2">
    <source>
        <dbReference type="Proteomes" id="UP000294802"/>
    </source>
</evidence>
<dbReference type="InterPro" id="IPR005500">
    <property type="entry name" value="DUF309"/>
</dbReference>
<protein>
    <submittedName>
        <fullName evidence="1">DUF309 domain-containing protein</fullName>
    </submittedName>
</protein>